<evidence type="ECO:0000313" key="3">
    <source>
        <dbReference type="Proteomes" id="UP000256971"/>
    </source>
</evidence>
<gene>
    <name evidence="2" type="ORF">DY252_14250</name>
</gene>
<protein>
    <recommendedName>
        <fullName evidence="1">Putative DNA-binding domain-containing protein</fullName>
    </recommendedName>
</protein>
<accession>A0ABM6XZY9</accession>
<evidence type="ECO:0000259" key="1">
    <source>
        <dbReference type="Pfam" id="PF09836"/>
    </source>
</evidence>
<sequence length="264" mass="28760">MTELKSFYDGFADALRAPEPDAVPRSFADGYAHRFAIYRNNVHRGLYDALGAAYPTVRKLVGDGFFDRLAQGFVQSETARSGSLALYGAGFAEYLAGHPILESLPYLPDIARLERARLEVSTSADAKPLLANDLAGLEDQLETMILGAHPACQVIASRHPIFAIWMAQNPVNGEQGGKTSIVQRPETLLVTRPYMQVDMRPLTAGQDVFFTSLTQDGLDLGEACAKALEADASFDVMPSFAEFLTSGAFDARFNIPRGNGYDDE</sequence>
<feature type="domain" description="Putative DNA-binding" evidence="1">
    <location>
        <begin position="9"/>
        <end position="95"/>
    </location>
</feature>
<reference evidence="2 3" key="1">
    <citation type="submission" date="2018-08" db="EMBL/GenBank/DDBJ databases">
        <title>Complete genome sequence of type strain Thalassospira indica MCCC 1A01103T, isolated from isolated from deep seawater of the Indian Ocean.</title>
        <authorList>
            <person name="Liu Y."/>
        </authorList>
    </citation>
    <scope>NUCLEOTIDE SEQUENCE [LARGE SCALE GENOMIC DNA]</scope>
    <source>
        <strain evidence="2 3">PB8BT</strain>
    </source>
</reference>
<dbReference type="InterPro" id="IPR018640">
    <property type="entry name" value="DUF2063"/>
</dbReference>
<evidence type="ECO:0000313" key="2">
    <source>
        <dbReference type="EMBL" id="AXO15262.1"/>
    </source>
</evidence>
<dbReference type="EMBL" id="CP031555">
    <property type="protein sequence ID" value="AXO15262.1"/>
    <property type="molecule type" value="Genomic_DNA"/>
</dbReference>
<organism evidence="2 3">
    <name type="scientific">Thalassospira indica</name>
    <dbReference type="NCBI Taxonomy" id="1891279"/>
    <lineage>
        <taxon>Bacteria</taxon>
        <taxon>Pseudomonadati</taxon>
        <taxon>Pseudomonadota</taxon>
        <taxon>Alphaproteobacteria</taxon>
        <taxon>Rhodospirillales</taxon>
        <taxon>Thalassospiraceae</taxon>
        <taxon>Thalassospira</taxon>
    </lineage>
</organism>
<name>A0ABM6XZY9_9PROT</name>
<dbReference type="RefSeq" id="WP_064790667.1">
    <property type="nucleotide sequence ID" value="NZ_CP031555.1"/>
</dbReference>
<dbReference type="Pfam" id="PF09836">
    <property type="entry name" value="DUF2063"/>
    <property type="match status" value="1"/>
</dbReference>
<keyword evidence="3" id="KW-1185">Reference proteome</keyword>
<dbReference type="Proteomes" id="UP000256971">
    <property type="component" value="Chromosome"/>
</dbReference>
<dbReference type="Gene3D" id="1.10.150.690">
    <property type="entry name" value="DUF2063"/>
    <property type="match status" value="1"/>
</dbReference>
<dbReference type="InterPro" id="IPR044922">
    <property type="entry name" value="DUF2063_N_sf"/>
</dbReference>
<proteinExistence type="predicted"/>